<gene>
    <name evidence="1" type="ORF">BTCBT_002754</name>
</gene>
<protein>
    <submittedName>
        <fullName evidence="1">Uncharacterized protein</fullName>
    </submittedName>
</protein>
<comment type="caution">
    <text evidence="1">The sequence shown here is derived from an EMBL/GenBank/DDBJ whole genome shotgun (WGS) entry which is preliminary data.</text>
</comment>
<proteinExistence type="predicted"/>
<evidence type="ECO:0000313" key="2">
    <source>
        <dbReference type="Proteomes" id="UP000013487"/>
    </source>
</evidence>
<dbReference type="RefSeq" id="WP_000193747.1">
    <property type="nucleotide sequence ID" value="NZ_ARXZ02000004.1"/>
</dbReference>
<name>A0AAN4HK93_BACTU</name>
<dbReference type="AlphaFoldDB" id="A0AAN4HK93"/>
<organism evidence="1 2">
    <name type="scientific">Bacillus thuringiensis T01-328</name>
    <dbReference type="NCBI Taxonomy" id="1324966"/>
    <lineage>
        <taxon>Bacteria</taxon>
        <taxon>Bacillati</taxon>
        <taxon>Bacillota</taxon>
        <taxon>Bacilli</taxon>
        <taxon>Bacillales</taxon>
        <taxon>Bacillaceae</taxon>
        <taxon>Bacillus</taxon>
        <taxon>Bacillus cereus group</taxon>
    </lineage>
</organism>
<dbReference type="Proteomes" id="UP000013487">
    <property type="component" value="Unassembled WGS sequence"/>
</dbReference>
<dbReference type="EMBL" id="ARXZ02000004">
    <property type="protein sequence ID" value="ERI01199.1"/>
    <property type="molecule type" value="Genomic_DNA"/>
</dbReference>
<reference evidence="1 2" key="1">
    <citation type="journal article" date="2013" name="Genome Announc.">
        <title>Draft Genome Sequence of Bacillus thuringiensis var. thuringiensis Strain T01-328, a Brazilian Isolate That Produces a Soluble Pesticide Protein, Cry1Ia.</title>
        <authorList>
            <person name="Varani A.M."/>
            <person name="Lemos M.V."/>
            <person name="Fernandes C.C."/>
            <person name="Lemos E.G."/>
            <person name="Alves E.C."/>
            <person name="Desiderio J.A."/>
        </authorList>
    </citation>
    <scope>NUCLEOTIDE SEQUENCE [LARGE SCALE GENOMIC DNA]</scope>
    <source>
        <strain evidence="1 2">T01-328</strain>
    </source>
</reference>
<accession>A0AAN4HK93</accession>
<sequence>MTQQNNKFMEQADEMLVPFEDEAKATILMSSLMNVFAQNGIDDMEQARMFVMQEIFKMFDNLTYTNLITIYSLTSQLNKNFASVKTRKNTQTNEKTFYTKDEMKRIAKENYNKGREYINNGKEIKKDIFSIQNKESLKGTSFKKGVIEGRKELLNEIKNGDYPKLVEKLFMKKFDEGYEKANEEFRTVGFQKAYQRGYEKGISEKGGTIINSPMQLSQKDEYTKGFKDGFEKGKELRIKELRKMREWN</sequence>
<evidence type="ECO:0000313" key="1">
    <source>
        <dbReference type="EMBL" id="ERI01199.1"/>
    </source>
</evidence>